<organism evidence="1 2">
    <name type="scientific">Senna tora</name>
    <dbReference type="NCBI Taxonomy" id="362788"/>
    <lineage>
        <taxon>Eukaryota</taxon>
        <taxon>Viridiplantae</taxon>
        <taxon>Streptophyta</taxon>
        <taxon>Embryophyta</taxon>
        <taxon>Tracheophyta</taxon>
        <taxon>Spermatophyta</taxon>
        <taxon>Magnoliopsida</taxon>
        <taxon>eudicotyledons</taxon>
        <taxon>Gunneridae</taxon>
        <taxon>Pentapetalae</taxon>
        <taxon>rosids</taxon>
        <taxon>fabids</taxon>
        <taxon>Fabales</taxon>
        <taxon>Fabaceae</taxon>
        <taxon>Caesalpinioideae</taxon>
        <taxon>Cassia clade</taxon>
        <taxon>Senna</taxon>
    </lineage>
</organism>
<dbReference type="Proteomes" id="UP000634136">
    <property type="component" value="Unassembled WGS sequence"/>
</dbReference>
<protein>
    <submittedName>
        <fullName evidence="1">Uncharacterized protein</fullName>
    </submittedName>
</protein>
<keyword evidence="2" id="KW-1185">Reference proteome</keyword>
<name>A0A834SJG3_9FABA</name>
<evidence type="ECO:0000313" key="2">
    <source>
        <dbReference type="Proteomes" id="UP000634136"/>
    </source>
</evidence>
<proteinExistence type="predicted"/>
<comment type="caution">
    <text evidence="1">The sequence shown here is derived from an EMBL/GenBank/DDBJ whole genome shotgun (WGS) entry which is preliminary data.</text>
</comment>
<dbReference type="EMBL" id="JAAIUW010000013">
    <property type="protein sequence ID" value="KAF7802022.1"/>
    <property type="molecule type" value="Genomic_DNA"/>
</dbReference>
<reference evidence="1" key="1">
    <citation type="submission" date="2020-09" db="EMBL/GenBank/DDBJ databases">
        <title>Genome-Enabled Discovery of Anthraquinone Biosynthesis in Senna tora.</title>
        <authorList>
            <person name="Kang S.-H."/>
            <person name="Pandey R.P."/>
            <person name="Lee C.-M."/>
            <person name="Sim J.-S."/>
            <person name="Jeong J.-T."/>
            <person name="Choi B.-S."/>
            <person name="Jung M."/>
            <person name="Ginzburg D."/>
            <person name="Zhao K."/>
            <person name="Won S.Y."/>
            <person name="Oh T.-J."/>
            <person name="Yu Y."/>
            <person name="Kim N.-H."/>
            <person name="Lee O.R."/>
            <person name="Lee T.-H."/>
            <person name="Bashyal P."/>
            <person name="Kim T.-S."/>
            <person name="Lee W.-H."/>
            <person name="Kawkins C."/>
            <person name="Kim C.-K."/>
            <person name="Kim J.S."/>
            <person name="Ahn B.O."/>
            <person name="Rhee S.Y."/>
            <person name="Sohng J.K."/>
        </authorList>
    </citation>
    <scope>NUCLEOTIDE SEQUENCE</scope>
    <source>
        <tissue evidence="1">Leaf</tissue>
    </source>
</reference>
<gene>
    <name evidence="1" type="ORF">G2W53_041133</name>
</gene>
<dbReference type="AlphaFoldDB" id="A0A834SJG3"/>
<sequence>MGATDISVAMRKSEYRGKKLLMMDKLELEMCLAPKAVSTSGDRRSVVDGERRKVAGETFGGI</sequence>
<evidence type="ECO:0000313" key="1">
    <source>
        <dbReference type="EMBL" id="KAF7802022.1"/>
    </source>
</evidence>
<accession>A0A834SJG3</accession>